<organism evidence="2 3">
    <name type="scientific">Ustilago bromivora</name>
    <dbReference type="NCBI Taxonomy" id="307758"/>
    <lineage>
        <taxon>Eukaryota</taxon>
        <taxon>Fungi</taxon>
        <taxon>Dikarya</taxon>
        <taxon>Basidiomycota</taxon>
        <taxon>Ustilaginomycotina</taxon>
        <taxon>Ustilaginomycetes</taxon>
        <taxon>Ustilaginales</taxon>
        <taxon>Ustilaginaceae</taxon>
        <taxon>Ustilago</taxon>
    </lineage>
</organism>
<sequence length="207" mass="22838">MCEYVKHCRAETHMKGISMRFAGSPSTISLSSPHSSLDRRTQFCRRWALMASDPAMHGVEQQSEAVYRALMALPRRSSLLHESACNRFLPFMHPASGKCLQARLSLFHRCSVTPLSFTSLPGQSAQTLSELSYRKSLIRVLCSLALLAVAGPCDSTVLLVMTSFLPSRSQTALMSIHACSCGREAVSLIPLRATWPTIGSRFAPKRH</sequence>
<evidence type="ECO:0000313" key="2">
    <source>
        <dbReference type="EMBL" id="SAM76517.1"/>
    </source>
</evidence>
<name>A0A1K0FZA5_9BASI</name>
<accession>A0A1K0FZA5</accession>
<evidence type="ECO:0000256" key="1">
    <source>
        <dbReference type="SAM" id="Phobius"/>
    </source>
</evidence>
<feature type="transmembrane region" description="Helical" evidence="1">
    <location>
        <begin position="140"/>
        <end position="165"/>
    </location>
</feature>
<protein>
    <submittedName>
        <fullName evidence="2">Uncharacterized protein</fullName>
    </submittedName>
</protein>
<keyword evidence="1" id="KW-0812">Transmembrane</keyword>
<keyword evidence="1" id="KW-1133">Transmembrane helix</keyword>
<evidence type="ECO:0000313" key="3">
    <source>
        <dbReference type="Proteomes" id="UP000179920"/>
    </source>
</evidence>
<gene>
    <name evidence="2" type="ORF">UBRO_20522</name>
</gene>
<keyword evidence="1" id="KW-0472">Membrane</keyword>
<reference evidence="3" key="1">
    <citation type="submission" date="2016-04" db="EMBL/GenBank/DDBJ databases">
        <authorList>
            <person name="Guldener U."/>
            <person name="Guldener U."/>
        </authorList>
    </citation>
    <scope>NUCLEOTIDE SEQUENCE [LARGE SCALE GENOMIC DNA]</scope>
    <source>
        <strain evidence="3">UB2112</strain>
    </source>
</reference>
<proteinExistence type="predicted"/>
<dbReference type="EMBL" id="LT558119">
    <property type="protein sequence ID" value="SAM76517.1"/>
    <property type="molecule type" value="Genomic_DNA"/>
</dbReference>
<dbReference type="AlphaFoldDB" id="A0A1K0FZA5"/>
<dbReference type="Proteomes" id="UP000179920">
    <property type="component" value="Chromosome III"/>
</dbReference>